<keyword evidence="2 6" id="KW-0645">Protease</keyword>
<dbReference type="Pfam" id="PF00089">
    <property type="entry name" value="Trypsin"/>
    <property type="match status" value="2"/>
</dbReference>
<dbReference type="GO" id="GO:0006508">
    <property type="term" value="P:proteolysis"/>
    <property type="evidence" value="ECO:0007669"/>
    <property type="project" value="UniProtKB-KW"/>
</dbReference>
<dbReference type="GeneID" id="101888154"/>
<name>A0ABM3VA85_MUSDO</name>
<keyword evidence="1" id="KW-1015">Disulfide bond</keyword>
<sequence length="606" mass="67052">MVMIKIYLLLVLYFQYVLSSAIKFPTVDPFPTECTLPDKTRGTCINLFYCPAALTAKNITLCYTEKDEQYVCCKNDLWGDIKPRRITGDCGVPRYEIVHGLQTVYREFPYMAALGWDSMFEAGTYDYKCGGALIMNNYILTAAHCAMLNGLPPSVVLVGGTNLTDSANKPIKVTQVIRHPLYKPKLSYHDIALLKLEKSPAADPLCIWTLYAMDDVNVTAVGYGHTQFAGTNSESLLKTHLSIVTNRDCTRHYSGEISLPEGIADTQLCAKDFERQSDTCQGDSGGPLILRSTSPQGVETAFLVGITSFGSGCGFEKPGVYTRVSQYIDWIESIIFENNYISILLIQSLRCYAIEFKPATIADFPAISRGLFTKYNEFPFMAALGWDSNAWPGTYDYKCGAVLIKPNYLLTAAHCADLNGSAPSVVLVGGVNLTDTSMAPIKILNITKHPKYKHNEPYDDIAVLKLERNATTPWICLWNQYKLNEIMVTAVGYGKEFFAGPGSDTLLKAHLSVMPNDECSDYYKNDTTLSQGIRSTQLCARDNVRNSDTCQGDSGGPLIMSSGYLTKYLVGITSFGQGCSLNIPGVYTRVSEYLDWIEEVVYGELN</sequence>
<accession>A0ABM3VA85</accession>
<dbReference type="GO" id="GO:0008233">
    <property type="term" value="F:peptidase activity"/>
    <property type="evidence" value="ECO:0007669"/>
    <property type="project" value="UniProtKB-KW"/>
</dbReference>
<keyword evidence="5" id="KW-1185">Reference proteome</keyword>
<organism evidence="5 6">
    <name type="scientific">Musca domestica</name>
    <name type="common">House fly</name>
    <dbReference type="NCBI Taxonomy" id="7370"/>
    <lineage>
        <taxon>Eukaryota</taxon>
        <taxon>Metazoa</taxon>
        <taxon>Ecdysozoa</taxon>
        <taxon>Arthropoda</taxon>
        <taxon>Hexapoda</taxon>
        <taxon>Insecta</taxon>
        <taxon>Pterygota</taxon>
        <taxon>Neoptera</taxon>
        <taxon>Endopterygota</taxon>
        <taxon>Diptera</taxon>
        <taxon>Brachycera</taxon>
        <taxon>Muscomorpha</taxon>
        <taxon>Muscoidea</taxon>
        <taxon>Muscidae</taxon>
        <taxon>Musca</taxon>
    </lineage>
</organism>
<gene>
    <name evidence="6" type="primary">LOC101888154</name>
</gene>
<feature type="domain" description="Peptidase S1" evidence="4">
    <location>
        <begin position="97"/>
        <end position="336"/>
    </location>
</feature>
<dbReference type="InterPro" id="IPR009003">
    <property type="entry name" value="Peptidase_S1_PA"/>
</dbReference>
<dbReference type="InterPro" id="IPR001254">
    <property type="entry name" value="Trypsin_dom"/>
</dbReference>
<dbReference type="InterPro" id="IPR051333">
    <property type="entry name" value="CLIP_Serine_Protease"/>
</dbReference>
<dbReference type="InterPro" id="IPR033116">
    <property type="entry name" value="TRYPSIN_SER"/>
</dbReference>
<evidence type="ECO:0000256" key="3">
    <source>
        <dbReference type="SAM" id="SignalP"/>
    </source>
</evidence>
<dbReference type="InterPro" id="IPR001314">
    <property type="entry name" value="Peptidase_S1A"/>
</dbReference>
<evidence type="ECO:0000256" key="1">
    <source>
        <dbReference type="ARBA" id="ARBA00023157"/>
    </source>
</evidence>
<dbReference type="PROSITE" id="PS50240">
    <property type="entry name" value="TRYPSIN_DOM"/>
    <property type="match status" value="2"/>
</dbReference>
<protein>
    <submittedName>
        <fullName evidence="6">CLIP domain-containing serine protease C9</fullName>
    </submittedName>
</protein>
<keyword evidence="3" id="KW-0732">Signal</keyword>
<dbReference type="PANTHER" id="PTHR24260">
    <property type="match status" value="1"/>
</dbReference>
<dbReference type="Proteomes" id="UP001652621">
    <property type="component" value="Unplaced"/>
</dbReference>
<dbReference type="PRINTS" id="PR00722">
    <property type="entry name" value="CHYMOTRYPSIN"/>
</dbReference>
<dbReference type="SMART" id="SM00020">
    <property type="entry name" value="Tryp_SPc"/>
    <property type="match status" value="2"/>
</dbReference>
<dbReference type="PROSITE" id="PS00135">
    <property type="entry name" value="TRYPSIN_SER"/>
    <property type="match status" value="2"/>
</dbReference>
<dbReference type="PROSITE" id="PS00134">
    <property type="entry name" value="TRYPSIN_HIS"/>
    <property type="match status" value="2"/>
</dbReference>
<evidence type="ECO:0000313" key="5">
    <source>
        <dbReference type="Proteomes" id="UP001652621"/>
    </source>
</evidence>
<keyword evidence="2" id="KW-0378">Hydrolase</keyword>
<evidence type="ECO:0000256" key="2">
    <source>
        <dbReference type="RuleBase" id="RU363034"/>
    </source>
</evidence>
<dbReference type="CDD" id="cd00190">
    <property type="entry name" value="Tryp_SPc"/>
    <property type="match status" value="2"/>
</dbReference>
<feature type="domain" description="Peptidase S1" evidence="4">
    <location>
        <begin position="367"/>
        <end position="602"/>
    </location>
</feature>
<evidence type="ECO:0000313" key="6">
    <source>
        <dbReference type="RefSeq" id="XP_058982683.1"/>
    </source>
</evidence>
<feature type="chain" id="PRO_5045665419" evidence="3">
    <location>
        <begin position="20"/>
        <end position="606"/>
    </location>
</feature>
<dbReference type="InterPro" id="IPR043504">
    <property type="entry name" value="Peptidase_S1_PA_chymotrypsin"/>
</dbReference>
<dbReference type="InterPro" id="IPR018114">
    <property type="entry name" value="TRYPSIN_HIS"/>
</dbReference>
<dbReference type="SUPFAM" id="SSF50494">
    <property type="entry name" value="Trypsin-like serine proteases"/>
    <property type="match status" value="2"/>
</dbReference>
<dbReference type="RefSeq" id="XP_058982683.1">
    <property type="nucleotide sequence ID" value="XM_059126700.1"/>
</dbReference>
<keyword evidence="2" id="KW-0720">Serine protease</keyword>
<proteinExistence type="predicted"/>
<dbReference type="PANTHER" id="PTHR24260:SF135">
    <property type="entry name" value="CLIP DOMAIN-CONTAINING SERINE PROTEASE-RELATED"/>
    <property type="match status" value="1"/>
</dbReference>
<feature type="signal peptide" evidence="3">
    <location>
        <begin position="1"/>
        <end position="19"/>
    </location>
</feature>
<evidence type="ECO:0000259" key="4">
    <source>
        <dbReference type="PROSITE" id="PS50240"/>
    </source>
</evidence>
<reference evidence="6" key="1">
    <citation type="submission" date="2025-08" db="UniProtKB">
        <authorList>
            <consortium name="RefSeq"/>
        </authorList>
    </citation>
    <scope>IDENTIFICATION</scope>
    <source>
        <strain evidence="6">Aabys</strain>
        <tissue evidence="6">Whole body</tissue>
    </source>
</reference>
<dbReference type="Gene3D" id="2.40.10.10">
    <property type="entry name" value="Trypsin-like serine proteases"/>
    <property type="match status" value="2"/>
</dbReference>